<comment type="caution">
    <text evidence="1">The sequence shown here is derived from an EMBL/GenBank/DDBJ whole genome shotgun (WGS) entry which is preliminary data.</text>
</comment>
<dbReference type="Proteomes" id="UP001501243">
    <property type="component" value="Unassembled WGS sequence"/>
</dbReference>
<evidence type="ECO:0000313" key="2">
    <source>
        <dbReference type="Proteomes" id="UP001501243"/>
    </source>
</evidence>
<sequence length="182" mass="20662">MQAEKYPVWLASKVLTTSFDWKKATKASMCDLLAVITLHDSYWYNTYFEDANSWILVIKLDAFWNKVFCHNLEDWPFLIIKLQNVFCSFQEFSENDNDYRVIGSAESILINNARLKEWLSFGQVSGLLLPDASAKAIEAKSVYRTEISTVYGGSLSLVHAPSIEILLYSEQGSQLAINLSGK</sequence>
<reference evidence="2" key="1">
    <citation type="journal article" date="2019" name="Int. J. Syst. Evol. Microbiol.">
        <title>The Global Catalogue of Microorganisms (GCM) 10K type strain sequencing project: providing services to taxonomists for standard genome sequencing and annotation.</title>
        <authorList>
            <consortium name="The Broad Institute Genomics Platform"/>
            <consortium name="The Broad Institute Genome Sequencing Center for Infectious Disease"/>
            <person name="Wu L."/>
            <person name="Ma J."/>
        </authorList>
    </citation>
    <scope>NUCLEOTIDE SEQUENCE [LARGE SCALE GENOMIC DNA]</scope>
    <source>
        <strain evidence="2">JCM 17841</strain>
    </source>
</reference>
<evidence type="ECO:0000313" key="1">
    <source>
        <dbReference type="EMBL" id="GAA4505015.1"/>
    </source>
</evidence>
<proteinExistence type="predicted"/>
<organism evidence="1 2">
    <name type="scientific">Hymenobacter ginsengisoli</name>
    <dbReference type="NCBI Taxonomy" id="1051626"/>
    <lineage>
        <taxon>Bacteria</taxon>
        <taxon>Pseudomonadati</taxon>
        <taxon>Bacteroidota</taxon>
        <taxon>Cytophagia</taxon>
        <taxon>Cytophagales</taxon>
        <taxon>Hymenobacteraceae</taxon>
        <taxon>Hymenobacter</taxon>
    </lineage>
</organism>
<name>A0ABP8QQB4_9BACT</name>
<protein>
    <submittedName>
        <fullName evidence="1">Uncharacterized protein</fullName>
    </submittedName>
</protein>
<dbReference type="EMBL" id="BAABGQ010000008">
    <property type="protein sequence ID" value="GAA4505015.1"/>
    <property type="molecule type" value="Genomic_DNA"/>
</dbReference>
<keyword evidence="2" id="KW-1185">Reference proteome</keyword>
<gene>
    <name evidence="1" type="ORF">GCM10023172_32250</name>
</gene>
<accession>A0ABP8QQB4</accession>